<evidence type="ECO:0000259" key="1">
    <source>
        <dbReference type="SMART" id="SM00881"/>
    </source>
</evidence>
<organism evidence="2 3">
    <name type="scientific">Acrocarpospora macrocephala</name>
    <dbReference type="NCBI Taxonomy" id="150177"/>
    <lineage>
        <taxon>Bacteria</taxon>
        <taxon>Bacillati</taxon>
        <taxon>Actinomycetota</taxon>
        <taxon>Actinomycetes</taxon>
        <taxon>Streptosporangiales</taxon>
        <taxon>Streptosporangiaceae</taxon>
        <taxon>Acrocarpospora</taxon>
    </lineage>
</organism>
<reference evidence="2 3" key="1">
    <citation type="submission" date="2019-10" db="EMBL/GenBank/DDBJ databases">
        <title>Whole genome shotgun sequence of Acrocarpospora macrocephala NBRC 16266.</title>
        <authorList>
            <person name="Ichikawa N."/>
            <person name="Kimura A."/>
            <person name="Kitahashi Y."/>
            <person name="Komaki H."/>
            <person name="Oguchi A."/>
        </authorList>
    </citation>
    <scope>NUCLEOTIDE SEQUENCE [LARGE SCALE GENOMIC DNA]</scope>
    <source>
        <strain evidence="2 3">NBRC 16266</strain>
    </source>
</reference>
<dbReference type="InterPro" id="IPR032875">
    <property type="entry name" value="Succ_CoA_lig_flav_dom"/>
</dbReference>
<dbReference type="AlphaFoldDB" id="A0A5M3WN74"/>
<dbReference type="PANTHER" id="PTHR42793">
    <property type="entry name" value="COA BINDING DOMAIN CONTAINING PROTEIN"/>
    <property type="match status" value="1"/>
</dbReference>
<evidence type="ECO:0000313" key="2">
    <source>
        <dbReference type="EMBL" id="GES09609.1"/>
    </source>
</evidence>
<dbReference type="InterPro" id="IPR036291">
    <property type="entry name" value="NAD(P)-bd_dom_sf"/>
</dbReference>
<protein>
    <submittedName>
        <fullName evidence="2">6-carboxyhexanoate--CoA ligase</fullName>
    </submittedName>
</protein>
<dbReference type="PANTHER" id="PTHR42793:SF1">
    <property type="entry name" value="PEPTIDYL-LYSINE N-ACETYLTRANSFERASE PATZ"/>
    <property type="match status" value="1"/>
</dbReference>
<dbReference type="SUPFAM" id="SSF56059">
    <property type="entry name" value="Glutathione synthetase ATP-binding domain-like"/>
    <property type="match status" value="1"/>
</dbReference>
<dbReference type="EMBL" id="BLAE01000016">
    <property type="protein sequence ID" value="GES09609.1"/>
    <property type="molecule type" value="Genomic_DNA"/>
</dbReference>
<dbReference type="SUPFAM" id="SSF51735">
    <property type="entry name" value="NAD(P)-binding Rossmann-fold domains"/>
    <property type="match status" value="1"/>
</dbReference>
<dbReference type="GO" id="GO:0005524">
    <property type="term" value="F:ATP binding"/>
    <property type="evidence" value="ECO:0007669"/>
    <property type="project" value="InterPro"/>
</dbReference>
<dbReference type="InterPro" id="IPR016102">
    <property type="entry name" value="Succinyl-CoA_synth-like"/>
</dbReference>
<dbReference type="RefSeq" id="WP_170322503.1">
    <property type="nucleotide sequence ID" value="NZ_BAAAHL010000040.1"/>
</dbReference>
<sequence>MSIRHEDPPEPPLELIYRPRSIAVVGAHEQRGGLGRITQQAIDKARSVGGTFHPVNPTKTQVHGYDCVPDLASVGVPIDVAVILTANPIGVIEDAADAGVKVGFYVVFANGFSEVGTEEGREKEERLLRAVRRAGSRLIGPNTNGNAWEPLLPLPGKKIALVSQSGVQGRPLTQAQELGVALSYWAPTGNETDLESSDFIEWFTQDPGTAVVCAYIEGFRSGQKLRSAAIAAVERGKPIVAVKIGRSVAGSAMAQSHTGHLAGSDEVFDAFFEQYGITRVDDLDEWVEVATALARCPVPTADGVVISSVSGGTAAHLADLAAAAGLHLPELSPGTRAALHEIIPREFSVSNPVDNGGGIMRTGAGPKIWELCLNDPHIGLLLSPIPAASPGLTEAVGETIVEVARLSNKPILPIWSGPSADHPTYRLLWEAGLPVFRNFRNALAAAKSLLGHPARNEETREVVRLARSLPPLTSSPGAVTTLEENEATGWLEKRGLRFARHELAANVDEAVARAEDIGFPVVLKGRGAAHKTERGFVVTGLTDGAAVRAAAGRLLGDGATGLLVARQESGGVELLVGIAQDDVLGPVIVVGSGGVTAEAVRDVQRSVLPLTAQRAHTMISRLRIAPLLDGWRGAPPVDREAIVETLLLLSRIAAEGEVVELDVNPLLARPDGAIGLDALVRLRESGREQAR</sequence>
<comment type="caution">
    <text evidence="2">The sequence shown here is derived from an EMBL/GenBank/DDBJ whole genome shotgun (WGS) entry which is preliminary data.</text>
</comment>
<gene>
    <name evidence="2" type="ORF">Amac_032050</name>
</gene>
<keyword evidence="2" id="KW-0436">Ligase</keyword>
<accession>A0A5M3WN74</accession>
<dbReference type="InterPro" id="IPR003781">
    <property type="entry name" value="CoA-bd"/>
</dbReference>
<dbReference type="Pfam" id="PF13549">
    <property type="entry name" value="ATP-grasp_5"/>
    <property type="match status" value="1"/>
</dbReference>
<dbReference type="Gene3D" id="3.30.1490.20">
    <property type="entry name" value="ATP-grasp fold, A domain"/>
    <property type="match status" value="1"/>
</dbReference>
<dbReference type="GO" id="GO:0016874">
    <property type="term" value="F:ligase activity"/>
    <property type="evidence" value="ECO:0007669"/>
    <property type="project" value="UniProtKB-KW"/>
</dbReference>
<name>A0A5M3WN74_9ACTN</name>
<proteinExistence type="predicted"/>
<dbReference type="Pfam" id="PF13380">
    <property type="entry name" value="CoA_binding_2"/>
    <property type="match status" value="1"/>
</dbReference>
<dbReference type="SMART" id="SM00881">
    <property type="entry name" value="CoA_binding"/>
    <property type="match status" value="1"/>
</dbReference>
<evidence type="ECO:0000313" key="3">
    <source>
        <dbReference type="Proteomes" id="UP000331127"/>
    </source>
</evidence>
<dbReference type="SUPFAM" id="SSF52210">
    <property type="entry name" value="Succinyl-CoA synthetase domains"/>
    <property type="match status" value="2"/>
</dbReference>
<dbReference type="Gene3D" id="3.40.50.261">
    <property type="entry name" value="Succinyl-CoA synthetase domains"/>
    <property type="match status" value="2"/>
</dbReference>
<dbReference type="InterPro" id="IPR013815">
    <property type="entry name" value="ATP_grasp_subdomain_1"/>
</dbReference>
<keyword evidence="3" id="KW-1185">Reference proteome</keyword>
<dbReference type="Gene3D" id="3.40.50.720">
    <property type="entry name" value="NAD(P)-binding Rossmann-like Domain"/>
    <property type="match status" value="1"/>
</dbReference>
<feature type="domain" description="CoA-binding" evidence="1">
    <location>
        <begin position="15"/>
        <end position="112"/>
    </location>
</feature>
<dbReference type="Pfam" id="PF13607">
    <property type="entry name" value="Succ_CoA_lig"/>
    <property type="match status" value="1"/>
</dbReference>
<dbReference type="Proteomes" id="UP000331127">
    <property type="component" value="Unassembled WGS sequence"/>
</dbReference>
<dbReference type="Gene3D" id="3.30.470.20">
    <property type="entry name" value="ATP-grasp fold, B domain"/>
    <property type="match status" value="1"/>
</dbReference>